<feature type="compositionally biased region" description="Polar residues" evidence="1">
    <location>
        <begin position="120"/>
        <end position="133"/>
    </location>
</feature>
<dbReference type="Proteomes" id="UP000504634">
    <property type="component" value="Unplaced"/>
</dbReference>
<dbReference type="AlphaFoldDB" id="A0A6J2U851"/>
<dbReference type="GeneID" id="115631817"/>
<evidence type="ECO:0000313" key="3">
    <source>
        <dbReference type="RefSeq" id="XP_030384514.1"/>
    </source>
</evidence>
<proteinExistence type="predicted"/>
<feature type="compositionally biased region" description="Basic and acidic residues" evidence="1">
    <location>
        <begin position="107"/>
        <end position="117"/>
    </location>
</feature>
<organism evidence="2 3">
    <name type="scientific">Drosophila lebanonensis</name>
    <name type="common">Fruit fly</name>
    <name type="synonym">Scaptodrosophila lebanonensis</name>
    <dbReference type="NCBI Taxonomy" id="7225"/>
    <lineage>
        <taxon>Eukaryota</taxon>
        <taxon>Metazoa</taxon>
        <taxon>Ecdysozoa</taxon>
        <taxon>Arthropoda</taxon>
        <taxon>Hexapoda</taxon>
        <taxon>Insecta</taxon>
        <taxon>Pterygota</taxon>
        <taxon>Neoptera</taxon>
        <taxon>Endopterygota</taxon>
        <taxon>Diptera</taxon>
        <taxon>Brachycera</taxon>
        <taxon>Muscomorpha</taxon>
        <taxon>Ephydroidea</taxon>
        <taxon>Drosophilidae</taxon>
        <taxon>Scaptodrosophila</taxon>
    </lineage>
</organism>
<accession>A0A6J2U851</accession>
<keyword evidence="2" id="KW-1185">Reference proteome</keyword>
<evidence type="ECO:0000256" key="1">
    <source>
        <dbReference type="SAM" id="MobiDB-lite"/>
    </source>
</evidence>
<sequence length="133" mass="15765">MSNEARRASKNARRRRKRKQQKQLQNVHATQLEPQPQISSSQMWFNTYQKLTQWQQTHLLNYNCSLQQQQQQNPDYVCVAEEGEEEEEDTVDPGYLDFLMVTMRHQQELKERRDRDSAASVETSHSPEIINST</sequence>
<feature type="region of interest" description="Disordered" evidence="1">
    <location>
        <begin position="107"/>
        <end position="133"/>
    </location>
</feature>
<name>A0A6J2U851_DROLE</name>
<dbReference type="OrthoDB" id="7872824at2759"/>
<dbReference type="RefSeq" id="XP_030384514.1">
    <property type="nucleotide sequence ID" value="XM_030528654.1"/>
</dbReference>
<reference evidence="3" key="1">
    <citation type="submission" date="2025-08" db="UniProtKB">
        <authorList>
            <consortium name="RefSeq"/>
        </authorList>
    </citation>
    <scope>IDENTIFICATION</scope>
    <source>
        <strain evidence="3">11010-0011.00</strain>
        <tissue evidence="3">Whole body</tissue>
    </source>
</reference>
<feature type="compositionally biased region" description="Basic residues" evidence="1">
    <location>
        <begin position="8"/>
        <end position="21"/>
    </location>
</feature>
<feature type="compositionally biased region" description="Polar residues" evidence="1">
    <location>
        <begin position="24"/>
        <end position="38"/>
    </location>
</feature>
<protein>
    <submittedName>
        <fullName evidence="3">Uncharacterized protein LOC115631817</fullName>
    </submittedName>
</protein>
<feature type="region of interest" description="Disordered" evidence="1">
    <location>
        <begin position="1"/>
        <end position="38"/>
    </location>
</feature>
<gene>
    <name evidence="3" type="primary">LOC115631817</name>
</gene>
<evidence type="ECO:0000313" key="2">
    <source>
        <dbReference type="Proteomes" id="UP000504634"/>
    </source>
</evidence>